<keyword evidence="3" id="KW-0238">DNA-binding</keyword>
<dbReference type="CDD" id="cd06170">
    <property type="entry name" value="LuxR_C_like"/>
    <property type="match status" value="1"/>
</dbReference>
<dbReference type="InterPro" id="IPR039420">
    <property type="entry name" value="WalR-like"/>
</dbReference>
<dbReference type="InterPro" id="IPR016032">
    <property type="entry name" value="Sig_transdc_resp-reg_C-effctor"/>
</dbReference>
<evidence type="ECO:0000313" key="8">
    <source>
        <dbReference type="EMBL" id="MBE7699772.1"/>
    </source>
</evidence>
<evidence type="ECO:0000256" key="1">
    <source>
        <dbReference type="ARBA" id="ARBA00022553"/>
    </source>
</evidence>
<dbReference type="SUPFAM" id="SSF52172">
    <property type="entry name" value="CheY-like"/>
    <property type="match status" value="1"/>
</dbReference>
<dbReference type="InterPro" id="IPR001789">
    <property type="entry name" value="Sig_transdc_resp-reg_receiver"/>
</dbReference>
<dbReference type="Pfam" id="PF00196">
    <property type="entry name" value="GerE"/>
    <property type="match status" value="1"/>
</dbReference>
<evidence type="ECO:0000256" key="3">
    <source>
        <dbReference type="ARBA" id="ARBA00023125"/>
    </source>
</evidence>
<dbReference type="AlphaFoldDB" id="A0A9D5YYB3"/>
<dbReference type="GO" id="GO:0003677">
    <property type="term" value="F:DNA binding"/>
    <property type="evidence" value="ECO:0007669"/>
    <property type="project" value="UniProtKB-KW"/>
</dbReference>
<proteinExistence type="predicted"/>
<reference evidence="8 9" key="1">
    <citation type="submission" date="2020-08" db="EMBL/GenBank/DDBJ databases">
        <title>A Genomic Blueprint of the Chicken Gut Microbiome.</title>
        <authorList>
            <person name="Gilroy R."/>
            <person name="Ravi A."/>
            <person name="Getino M."/>
            <person name="Pursley I."/>
            <person name="Horton D.L."/>
            <person name="Alikhan N.-F."/>
            <person name="Baker D."/>
            <person name="Gharbi K."/>
            <person name="Hall N."/>
            <person name="Watson M."/>
            <person name="Adriaenssens E.M."/>
            <person name="Foster-Nyarko E."/>
            <person name="Jarju S."/>
            <person name="Secka A."/>
            <person name="Antonio M."/>
            <person name="Oren A."/>
            <person name="Chaudhuri R."/>
            <person name="La Ragione R.M."/>
            <person name="Hildebrand F."/>
            <person name="Pallen M.J."/>
        </authorList>
    </citation>
    <scope>NUCLEOTIDE SEQUENCE [LARGE SCALE GENOMIC DNA]</scope>
    <source>
        <strain evidence="8 9">Sa1BUA8</strain>
    </source>
</reference>
<evidence type="ECO:0000259" key="7">
    <source>
        <dbReference type="PROSITE" id="PS50110"/>
    </source>
</evidence>
<evidence type="ECO:0000256" key="2">
    <source>
        <dbReference type="ARBA" id="ARBA00023015"/>
    </source>
</evidence>
<dbReference type="InterPro" id="IPR058245">
    <property type="entry name" value="NreC/VraR/RcsB-like_REC"/>
</dbReference>
<dbReference type="InterPro" id="IPR011006">
    <property type="entry name" value="CheY-like_superfamily"/>
</dbReference>
<dbReference type="PANTHER" id="PTHR43214:SF24">
    <property type="entry name" value="TRANSCRIPTIONAL REGULATORY PROTEIN NARL-RELATED"/>
    <property type="match status" value="1"/>
</dbReference>
<dbReference type="GO" id="GO:0006355">
    <property type="term" value="P:regulation of DNA-templated transcription"/>
    <property type="evidence" value="ECO:0007669"/>
    <property type="project" value="InterPro"/>
</dbReference>
<feature type="domain" description="HTH luxR-type" evidence="6">
    <location>
        <begin position="153"/>
        <end position="218"/>
    </location>
</feature>
<feature type="domain" description="Response regulatory" evidence="7">
    <location>
        <begin position="3"/>
        <end position="119"/>
    </location>
</feature>
<dbReference type="PROSITE" id="PS50043">
    <property type="entry name" value="HTH_LUXR_2"/>
    <property type="match status" value="1"/>
</dbReference>
<dbReference type="Proteomes" id="UP000822993">
    <property type="component" value="Unassembled WGS sequence"/>
</dbReference>
<dbReference type="SMART" id="SM00448">
    <property type="entry name" value="REC"/>
    <property type="match status" value="1"/>
</dbReference>
<keyword evidence="2" id="KW-0805">Transcription regulation</keyword>
<protein>
    <submittedName>
        <fullName evidence="8">Response regulator transcription factor</fullName>
    </submittedName>
</protein>
<dbReference type="PROSITE" id="PS00622">
    <property type="entry name" value="HTH_LUXR_1"/>
    <property type="match status" value="1"/>
</dbReference>
<accession>A0A9D5YYB3</accession>
<dbReference type="GO" id="GO:0000160">
    <property type="term" value="P:phosphorelay signal transduction system"/>
    <property type="evidence" value="ECO:0007669"/>
    <property type="project" value="InterPro"/>
</dbReference>
<dbReference type="PANTHER" id="PTHR43214">
    <property type="entry name" value="TWO-COMPONENT RESPONSE REGULATOR"/>
    <property type="match status" value="1"/>
</dbReference>
<keyword evidence="9" id="KW-1185">Reference proteome</keyword>
<dbReference type="PROSITE" id="PS50110">
    <property type="entry name" value="RESPONSE_REGULATORY"/>
    <property type="match status" value="1"/>
</dbReference>
<dbReference type="InterPro" id="IPR000792">
    <property type="entry name" value="Tscrpt_reg_LuxR_C"/>
</dbReference>
<sequence length="225" mass="23852">MTKVLLVDDQALVRMGFRLLLESAEGVEVVGEAADGGSAVDQVRALRPDVVVMDVRMPGVNGIDATRDIVAEHPGVRVLVLTTFDLDEYAFAALRAGASGFLLKDAGPAELVTAVRTVASGDAVVSARVTRRMLELFADRFPESGAAPAAGATHPRLAGLTPRETDVLHCIAEGLSNAEIADRLFLSETTVKTHVGRILAKLGVRDRLQAVVLAYESGLVRARTD</sequence>
<dbReference type="Pfam" id="PF00072">
    <property type="entry name" value="Response_reg"/>
    <property type="match status" value="1"/>
</dbReference>
<dbReference type="EMBL" id="JACSPN010000005">
    <property type="protein sequence ID" value="MBE7699772.1"/>
    <property type="molecule type" value="Genomic_DNA"/>
</dbReference>
<gene>
    <name evidence="8" type="ORF">H9623_05535</name>
</gene>
<dbReference type="PRINTS" id="PR00038">
    <property type="entry name" value="HTHLUXR"/>
</dbReference>
<comment type="caution">
    <text evidence="8">The sequence shown here is derived from an EMBL/GenBank/DDBJ whole genome shotgun (WGS) entry which is preliminary data.</text>
</comment>
<organism evidence="8 9">
    <name type="scientific">Oerskovia douganii</name>
    <dbReference type="NCBI Taxonomy" id="2762210"/>
    <lineage>
        <taxon>Bacteria</taxon>
        <taxon>Bacillati</taxon>
        <taxon>Actinomycetota</taxon>
        <taxon>Actinomycetes</taxon>
        <taxon>Micrococcales</taxon>
        <taxon>Cellulomonadaceae</taxon>
        <taxon>Oerskovia</taxon>
    </lineage>
</organism>
<dbReference type="RefSeq" id="WP_193719074.1">
    <property type="nucleotide sequence ID" value="NZ_JACSPN010000005.1"/>
</dbReference>
<dbReference type="SMART" id="SM00421">
    <property type="entry name" value="HTH_LUXR"/>
    <property type="match status" value="1"/>
</dbReference>
<evidence type="ECO:0000313" key="9">
    <source>
        <dbReference type="Proteomes" id="UP000822993"/>
    </source>
</evidence>
<keyword evidence="1 5" id="KW-0597">Phosphoprotein</keyword>
<evidence type="ECO:0000256" key="4">
    <source>
        <dbReference type="ARBA" id="ARBA00023163"/>
    </source>
</evidence>
<name>A0A9D5YYB3_9CELL</name>
<dbReference type="CDD" id="cd17535">
    <property type="entry name" value="REC_NarL-like"/>
    <property type="match status" value="1"/>
</dbReference>
<dbReference type="Gene3D" id="3.40.50.2300">
    <property type="match status" value="1"/>
</dbReference>
<evidence type="ECO:0000256" key="5">
    <source>
        <dbReference type="PROSITE-ProRule" id="PRU00169"/>
    </source>
</evidence>
<feature type="modified residue" description="4-aspartylphosphate" evidence="5">
    <location>
        <position position="54"/>
    </location>
</feature>
<dbReference type="SUPFAM" id="SSF46894">
    <property type="entry name" value="C-terminal effector domain of the bipartite response regulators"/>
    <property type="match status" value="1"/>
</dbReference>
<keyword evidence="4" id="KW-0804">Transcription</keyword>
<evidence type="ECO:0000259" key="6">
    <source>
        <dbReference type="PROSITE" id="PS50043"/>
    </source>
</evidence>